<evidence type="ECO:0000256" key="1">
    <source>
        <dbReference type="SAM" id="Phobius"/>
    </source>
</evidence>
<evidence type="ECO:0000313" key="3">
    <source>
        <dbReference type="Proteomes" id="UP000318010"/>
    </source>
</evidence>
<keyword evidence="1" id="KW-0812">Transmembrane</keyword>
<dbReference type="RefSeq" id="WP_146271544.1">
    <property type="nucleotide sequence ID" value="NZ_VOEI01000003.1"/>
</dbReference>
<organism evidence="2 3">
    <name type="scientific">Mucilaginibacter achroorhodeus</name>
    <dbReference type="NCBI Taxonomy" id="2599294"/>
    <lineage>
        <taxon>Bacteria</taxon>
        <taxon>Pseudomonadati</taxon>
        <taxon>Bacteroidota</taxon>
        <taxon>Sphingobacteriia</taxon>
        <taxon>Sphingobacteriales</taxon>
        <taxon>Sphingobacteriaceae</taxon>
        <taxon>Mucilaginibacter</taxon>
    </lineage>
</organism>
<reference evidence="2 3" key="1">
    <citation type="submission" date="2019-07" db="EMBL/GenBank/DDBJ databases">
        <authorList>
            <person name="Kim J."/>
        </authorList>
    </citation>
    <scope>NUCLEOTIDE SEQUENCE [LARGE SCALE GENOMIC DNA]</scope>
    <source>
        <strain evidence="2 3">MJ1a</strain>
    </source>
</reference>
<keyword evidence="1" id="KW-0472">Membrane</keyword>
<dbReference type="EMBL" id="VOEI01000003">
    <property type="protein sequence ID" value="TWR26273.1"/>
    <property type="molecule type" value="Genomic_DNA"/>
</dbReference>
<comment type="caution">
    <text evidence="2">The sequence shown here is derived from an EMBL/GenBank/DDBJ whole genome shotgun (WGS) entry which is preliminary data.</text>
</comment>
<sequence>MEKELLKQVKILKVYSAVLTLVVLAGIFFSFTYVAGNAKFKVIDVERINIVEKTGQLRMVISNQERQHPGIVDGKVLPKRRREPGMIFFNTDGDECGGLVYDGTKKSAGFALSIDKYQNDQIMQLQYNDDTENGKSAKSYGLRFWDRPDNFTAGQLNTKYDSLKNLHNEGVLKASMQKMCEEGLVGQDRMFVGKNSDNEVGLFIKDKKGKPRIYLYIDNNNQVIFKALDEKGQPINFR</sequence>
<evidence type="ECO:0000313" key="2">
    <source>
        <dbReference type="EMBL" id="TWR26273.1"/>
    </source>
</evidence>
<proteinExistence type="predicted"/>
<protein>
    <submittedName>
        <fullName evidence="2">Uncharacterized protein</fullName>
    </submittedName>
</protein>
<accession>A0A563U4N1</accession>
<name>A0A563U4N1_9SPHI</name>
<keyword evidence="3" id="KW-1185">Reference proteome</keyword>
<dbReference type="Proteomes" id="UP000318010">
    <property type="component" value="Unassembled WGS sequence"/>
</dbReference>
<feature type="transmembrane region" description="Helical" evidence="1">
    <location>
        <begin position="12"/>
        <end position="35"/>
    </location>
</feature>
<dbReference type="OrthoDB" id="1349101at2"/>
<dbReference type="AlphaFoldDB" id="A0A563U4N1"/>
<gene>
    <name evidence="2" type="ORF">FPZ42_11675</name>
</gene>
<keyword evidence="1" id="KW-1133">Transmembrane helix</keyword>